<dbReference type="Gene3D" id="3.40.50.300">
    <property type="entry name" value="P-loop containing nucleotide triphosphate hydrolases"/>
    <property type="match status" value="1"/>
</dbReference>
<proteinExistence type="predicted"/>
<reference evidence="1" key="1">
    <citation type="submission" date="2019-11" db="EMBL/GenBank/DDBJ databases">
        <title>Genomic insights into an expanded diversity of filamentous marine cyanobacteria reveals the extraordinary biosynthetic potential of Moorea and Okeania.</title>
        <authorList>
            <person name="Ferreira Leao T."/>
            <person name="Wang M."/>
            <person name="Moss N."/>
            <person name="Da Silva R."/>
            <person name="Sanders J."/>
            <person name="Nurk S."/>
            <person name="Gurevich A."/>
            <person name="Humphrey G."/>
            <person name="Reher R."/>
            <person name="Zhu Q."/>
            <person name="Belda-Ferre P."/>
            <person name="Glukhov E."/>
            <person name="Rex R."/>
            <person name="Dorrestein P.C."/>
            <person name="Knight R."/>
            <person name="Pevzner P."/>
            <person name="Gerwick W.H."/>
            <person name="Gerwick L."/>
        </authorList>
    </citation>
    <scope>NUCLEOTIDE SEQUENCE</scope>
    <source>
        <strain evidence="1">SIO1C4</strain>
    </source>
</reference>
<dbReference type="GO" id="GO:0005524">
    <property type="term" value="F:ATP binding"/>
    <property type="evidence" value="ECO:0007669"/>
    <property type="project" value="UniProtKB-KW"/>
</dbReference>
<protein>
    <submittedName>
        <fullName evidence="1">ABC transporter ATP-binding protein</fullName>
    </submittedName>
</protein>
<organism evidence="1">
    <name type="scientific">Symploca sp. SIO1C4</name>
    <dbReference type="NCBI Taxonomy" id="2607765"/>
    <lineage>
        <taxon>Bacteria</taxon>
        <taxon>Bacillati</taxon>
        <taxon>Cyanobacteriota</taxon>
        <taxon>Cyanophyceae</taxon>
        <taxon>Coleofasciculales</taxon>
        <taxon>Coleofasciculaceae</taxon>
        <taxon>Symploca</taxon>
    </lineage>
</organism>
<feature type="non-terminal residue" evidence="1">
    <location>
        <position position="1"/>
    </location>
</feature>
<dbReference type="AlphaFoldDB" id="A0A6B3N455"/>
<keyword evidence="1" id="KW-0067">ATP-binding</keyword>
<dbReference type="InterPro" id="IPR027417">
    <property type="entry name" value="P-loop_NTPase"/>
</dbReference>
<dbReference type="SUPFAM" id="SSF52540">
    <property type="entry name" value="P-loop containing nucleoside triphosphate hydrolases"/>
    <property type="match status" value="1"/>
</dbReference>
<comment type="caution">
    <text evidence="1">The sequence shown here is derived from an EMBL/GenBank/DDBJ whole genome shotgun (WGS) entry which is preliminary data.</text>
</comment>
<gene>
    <name evidence="1" type="ORF">F6J89_01215</name>
</gene>
<name>A0A6B3N455_9CYAN</name>
<accession>A0A6B3N455</accession>
<dbReference type="EMBL" id="JAAHFQ010000014">
    <property type="protein sequence ID" value="NER26300.1"/>
    <property type="molecule type" value="Genomic_DNA"/>
</dbReference>
<evidence type="ECO:0000313" key="1">
    <source>
        <dbReference type="EMBL" id="NER26300.1"/>
    </source>
</evidence>
<keyword evidence="1" id="KW-0547">Nucleotide-binding</keyword>
<sequence length="67" mass="7361">GALDSQTTQEVMNIFAELNHNGITVVMVTHEADVARLTQRVVWFRDGAVVNAHLKPDELGKVTAMQS</sequence>